<dbReference type="InterPro" id="IPR031025">
    <property type="entry name" value="LruC_dom"/>
</dbReference>
<sequence length="688" mass="76346">MKCLLLGIIGLTFTSCLGEKNLYDPGNEDQGKDKIGLTTDFTLKTETSVIIHATDIDGKDAEGVEFGVYICKPCSGEDGILTTPAYIGYTNHAGQLEAKVVVPNNISDIYVIPLSAGYSVSDTAEKLPSYNAQGIIKVSFSAVPFPVTIKTRGIENNESYAITGGISNNFQELYVPYRADEVSKVGIPIPIENGGGNSLVSKVTLPSELTDQIESLFPEKKNVNDADLSKNSDLRVVGKDGAEVWVTYIGDGGFNINNANVYNCLMYYNYTDSEIASMSYLTPATLHMTMLFPNTNQRQCPAGLKIQLLYWNGTQYSTIFPEGTRIGFAAARQGYKGSGGITSADSYTFKRVNGNKYFPELNGDVQGSYYSTPQLNQVKKTQAVTRRLNEFDCCVTGFDIRPIGDRMSDYDFNDVLFSVSSSPIDAIQPGTIIDPIEVVTPTESTYGTLAFEDLWPFQGDYDMNDFVVNYAYTLEKNKENNITGIKLEFQPVAKGAAGSTMMGFGIELPLDINCIDPSRVEGALFETGNEKPTFVIWENVSDNIPKFSGSFINTTQNNIRVLTEKQTVVIPLKFPVSNISIMKFNPFIFVGRRSYEIHLPDFAPTIKMDMSLLGTGIDCSDISKGIYYRMENMYSWALDFPRESEKSPGWRYPKERSSIINAYPKYVEWIVNKTNTSWFNEGNVDEIY</sequence>
<name>A0A1G8J6Z7_BACOV</name>
<dbReference type="InterPro" id="IPR032295">
    <property type="entry name" value="DUF4842"/>
</dbReference>
<evidence type="ECO:0000313" key="3">
    <source>
        <dbReference type="Proteomes" id="UP000181870"/>
    </source>
</evidence>
<dbReference type="NCBIfam" id="TIGR04456">
    <property type="entry name" value="LruC_dom"/>
    <property type="match status" value="1"/>
</dbReference>
<dbReference type="EMBL" id="FNDO01000035">
    <property type="protein sequence ID" value="SDI27048.1"/>
    <property type="molecule type" value="Genomic_DNA"/>
</dbReference>
<dbReference type="Proteomes" id="UP000181870">
    <property type="component" value="Unassembled WGS sequence"/>
</dbReference>
<evidence type="ECO:0000313" key="2">
    <source>
        <dbReference type="EMBL" id="SDI27048.1"/>
    </source>
</evidence>
<accession>A0A1G8J6Z7</accession>
<feature type="domain" description="DUF4842" evidence="1">
    <location>
        <begin position="480"/>
        <end position="679"/>
    </location>
</feature>
<reference evidence="2 3" key="1">
    <citation type="submission" date="2016-10" db="EMBL/GenBank/DDBJ databases">
        <authorList>
            <person name="de Groot N.N."/>
        </authorList>
    </citation>
    <scope>NUCLEOTIDE SEQUENCE [LARGE SCALE GENOMIC DNA]</scope>
    <source>
        <strain evidence="2 3">NLAE-zl-C57</strain>
    </source>
</reference>
<gene>
    <name evidence="2" type="ORF">SAMN05192582_10353</name>
</gene>
<dbReference type="Pfam" id="PF16130">
    <property type="entry name" value="DUF4842"/>
    <property type="match status" value="1"/>
</dbReference>
<organism evidence="2 3">
    <name type="scientific">Bacteroides ovatus</name>
    <dbReference type="NCBI Taxonomy" id="28116"/>
    <lineage>
        <taxon>Bacteria</taxon>
        <taxon>Pseudomonadati</taxon>
        <taxon>Bacteroidota</taxon>
        <taxon>Bacteroidia</taxon>
        <taxon>Bacteroidales</taxon>
        <taxon>Bacteroidaceae</taxon>
        <taxon>Bacteroides</taxon>
    </lineage>
</organism>
<dbReference type="PROSITE" id="PS51257">
    <property type="entry name" value="PROKAR_LIPOPROTEIN"/>
    <property type="match status" value="1"/>
</dbReference>
<proteinExistence type="predicted"/>
<dbReference type="AlphaFoldDB" id="A0A1G8J6Z7"/>
<evidence type="ECO:0000259" key="1">
    <source>
        <dbReference type="Pfam" id="PF16130"/>
    </source>
</evidence>
<protein>
    <submittedName>
        <fullName evidence="2">LruC domain-containing protein</fullName>
    </submittedName>
</protein>